<name>A0A1S4FVI2_AEDAE</name>
<evidence type="ECO:0000256" key="1">
    <source>
        <dbReference type="SAM" id="MobiDB-lite"/>
    </source>
</evidence>
<keyword evidence="5" id="KW-1185">Reference proteome</keyword>
<feature type="transmembrane region" description="Helical" evidence="2">
    <location>
        <begin position="413"/>
        <end position="434"/>
    </location>
</feature>
<sequence length="575" mass="65056">MRTIWLLALINLLLLHTSVQGSFIEYIWPSQENDHRNTAVDTFPAVPYELSESDESFLREASKWIGANLSKLDLCHHRVILKLKNSCESLNAEQIGKLAVMLLNCQSDSEGRTVYHCSEQMSLKDCTKEMDPDTWNAYHLVTNRAKAVCASVRHDQFRGLTELTVNKLMNTAHEQIEMMGQLAENQKELQSVTQEAIDEMSANNDRIISQQGDIMRLSEAHRAKVESNFRDLVREKALIRSGQQEVAILLIDLRSRIDDSIKQLEMQSKRSKLNHASLLTDMEQLQKSAATIAGKIDETSAHFASHHQAAEEQYKFTLGQLQKINNTVANMLDMIGALQKDFDHKLAWITEKVGGSDYILQKMNTIVVHFCYLVFGMICLSFVDADKFIRVFFILAVPGNLMGNLLDLFHSDVIQLSVILGSFIAADLICRLGLKFYPRIRTINRDQPPSSRDQPDSAPRRQREPSVVTSRSRLNVPLRPEPTVVEEDENDDEDQEETNGGAAAYLNSIRSRFSRERSMTPSMSNGGSDAVRRSVTREGSEDRQQCTARTLRGDQCRGVALVGRDFCRVHDQRGL</sequence>
<feature type="region of interest" description="Disordered" evidence="1">
    <location>
        <begin position="444"/>
        <end position="550"/>
    </location>
</feature>
<feature type="chain" id="PRO_5043545601" evidence="3">
    <location>
        <begin position="22"/>
        <end position="575"/>
    </location>
</feature>
<dbReference type="AlphaFoldDB" id="A0A1S4FVI2"/>
<evidence type="ECO:0000256" key="2">
    <source>
        <dbReference type="SAM" id="Phobius"/>
    </source>
</evidence>
<protein>
    <submittedName>
        <fullName evidence="4">Uncharacterized protein</fullName>
    </submittedName>
</protein>
<reference evidence="4 5" key="1">
    <citation type="submission" date="2017-06" db="EMBL/GenBank/DDBJ databases">
        <title>Aedes aegypti genome working group (AGWG) sequencing and assembly.</title>
        <authorList>
            <consortium name="Aedes aegypti Genome Working Group (AGWG)"/>
            <person name="Matthews B.J."/>
        </authorList>
    </citation>
    <scope>NUCLEOTIDE SEQUENCE [LARGE SCALE GENOMIC DNA]</scope>
    <source>
        <strain evidence="4 5">LVP_AGWG</strain>
    </source>
</reference>
<organism evidence="4 5">
    <name type="scientific">Aedes aegypti</name>
    <name type="common">Yellowfever mosquito</name>
    <name type="synonym">Culex aegypti</name>
    <dbReference type="NCBI Taxonomy" id="7159"/>
    <lineage>
        <taxon>Eukaryota</taxon>
        <taxon>Metazoa</taxon>
        <taxon>Ecdysozoa</taxon>
        <taxon>Arthropoda</taxon>
        <taxon>Hexapoda</taxon>
        <taxon>Insecta</taxon>
        <taxon>Pterygota</taxon>
        <taxon>Neoptera</taxon>
        <taxon>Endopterygota</taxon>
        <taxon>Diptera</taxon>
        <taxon>Nematocera</taxon>
        <taxon>Culicoidea</taxon>
        <taxon>Culicidae</taxon>
        <taxon>Culicinae</taxon>
        <taxon>Aedini</taxon>
        <taxon>Aedes</taxon>
        <taxon>Stegomyia</taxon>
    </lineage>
</organism>
<evidence type="ECO:0000313" key="5">
    <source>
        <dbReference type="Proteomes" id="UP000008820"/>
    </source>
</evidence>
<feature type="transmembrane region" description="Helical" evidence="2">
    <location>
        <begin position="366"/>
        <end position="383"/>
    </location>
</feature>
<evidence type="ECO:0000313" key="4">
    <source>
        <dbReference type="EnsemblMetazoa" id="AAEL012226-PA"/>
    </source>
</evidence>
<reference evidence="4" key="2">
    <citation type="submission" date="2020-05" db="UniProtKB">
        <authorList>
            <consortium name="EnsemblMetazoa"/>
        </authorList>
    </citation>
    <scope>IDENTIFICATION</scope>
    <source>
        <strain evidence="4">LVP_AGWG</strain>
    </source>
</reference>
<dbReference type="Proteomes" id="UP000008820">
    <property type="component" value="Chromosome 2"/>
</dbReference>
<dbReference type="EnsemblMetazoa" id="AAEL012226-RA">
    <property type="protein sequence ID" value="AAEL012226-PA"/>
    <property type="gene ID" value="AAEL012226"/>
</dbReference>
<dbReference type="OrthoDB" id="5978806at2759"/>
<evidence type="ECO:0000256" key="3">
    <source>
        <dbReference type="SAM" id="SignalP"/>
    </source>
</evidence>
<gene>
    <name evidence="4" type="primary">5575975</name>
</gene>
<dbReference type="InterPro" id="IPR040346">
    <property type="entry name" value="GEX1/Brambleberry"/>
</dbReference>
<feature type="signal peptide" evidence="3">
    <location>
        <begin position="1"/>
        <end position="21"/>
    </location>
</feature>
<feature type="compositionally biased region" description="Acidic residues" evidence="1">
    <location>
        <begin position="484"/>
        <end position="497"/>
    </location>
</feature>
<dbReference type="PANTHER" id="PTHR33538">
    <property type="entry name" value="PROTEIN GAMETE EXPRESSED 1"/>
    <property type="match status" value="1"/>
</dbReference>
<keyword evidence="3" id="KW-0732">Signal</keyword>
<dbReference type="VEuPathDB" id="VectorBase:AAEL012226"/>
<keyword evidence="2" id="KW-0812">Transmembrane</keyword>
<proteinExistence type="predicted"/>
<feature type="compositionally biased region" description="Basic and acidic residues" evidence="1">
    <location>
        <begin position="453"/>
        <end position="464"/>
    </location>
</feature>
<feature type="transmembrane region" description="Helical" evidence="2">
    <location>
        <begin position="388"/>
        <end position="407"/>
    </location>
</feature>
<feature type="compositionally biased region" description="Basic and acidic residues" evidence="1">
    <location>
        <begin position="530"/>
        <end position="544"/>
    </location>
</feature>
<accession>A0A1S4FVI2</accession>
<keyword evidence="2" id="KW-0472">Membrane</keyword>
<dbReference type="PANTHER" id="PTHR33538:SF1">
    <property type="entry name" value="PROTEIN BRAMBLEBERRY"/>
    <property type="match status" value="1"/>
</dbReference>
<keyword evidence="2" id="KW-1133">Transmembrane helix</keyword>
<dbReference type="InParanoid" id="A0A1S4FVI2"/>